<protein>
    <submittedName>
        <fullName evidence="4">GCN5-related N-acetyltransferase</fullName>
    </submittedName>
</protein>
<dbReference type="AlphaFoldDB" id="F6AAR9"/>
<evidence type="ECO:0000259" key="3">
    <source>
        <dbReference type="PROSITE" id="PS51186"/>
    </source>
</evidence>
<evidence type="ECO:0000256" key="2">
    <source>
        <dbReference type="ARBA" id="ARBA00023315"/>
    </source>
</evidence>
<dbReference type="eggNOG" id="COG0456">
    <property type="taxonomic scope" value="Bacteria"/>
</dbReference>
<evidence type="ECO:0000256" key="1">
    <source>
        <dbReference type="ARBA" id="ARBA00022679"/>
    </source>
</evidence>
<dbReference type="HOGENOM" id="CLU_096760_0_0_6"/>
<dbReference type="KEGG" id="pfv:Psefu_2151"/>
<evidence type="ECO:0000313" key="4">
    <source>
        <dbReference type="EMBL" id="AEF22122.1"/>
    </source>
</evidence>
<dbReference type="PANTHER" id="PTHR43800:SF1">
    <property type="entry name" value="PEPTIDYL-LYSINE N-ACETYLTRANSFERASE YJAB"/>
    <property type="match status" value="1"/>
</dbReference>
<feature type="domain" description="N-acetyltransferase" evidence="3">
    <location>
        <begin position="14"/>
        <end position="167"/>
    </location>
</feature>
<dbReference type="CDD" id="cd04301">
    <property type="entry name" value="NAT_SF"/>
    <property type="match status" value="1"/>
</dbReference>
<sequence>MSQSTYRVKAHMPAIVRVAVQEDAQFLPAIETSAAQAFRMIDGLSWLAESPPMSVEQHSQLIALSTCWVAIGDEDRLQGFLSAERQGQDLHIHELSVMQSMQGQGLGRQLIEAAKEYARIRNLRFLTLTTFTNVPWNAPLYSRLGFQKVVASALDERLALILNEEAKHGFPQGSRCAMAWRVG</sequence>
<keyword evidence="2" id="KW-0012">Acyltransferase</keyword>
<evidence type="ECO:0000313" key="5">
    <source>
        <dbReference type="Proteomes" id="UP000000686"/>
    </source>
</evidence>
<dbReference type="PROSITE" id="PS51186">
    <property type="entry name" value="GNAT"/>
    <property type="match status" value="1"/>
</dbReference>
<keyword evidence="5" id="KW-1185">Reference proteome</keyword>
<gene>
    <name evidence="4" type="ordered locus">Psefu_2151</name>
</gene>
<keyword evidence="1 4" id="KW-0808">Transferase</keyword>
<proteinExistence type="predicted"/>
<organism evidence="4 5">
    <name type="scientific">Pseudomonas fulva (strain 12-X)</name>
    <dbReference type="NCBI Taxonomy" id="743720"/>
    <lineage>
        <taxon>Bacteria</taxon>
        <taxon>Pseudomonadati</taxon>
        <taxon>Pseudomonadota</taxon>
        <taxon>Gammaproteobacteria</taxon>
        <taxon>Pseudomonadales</taxon>
        <taxon>Pseudomonadaceae</taxon>
        <taxon>Pseudomonas</taxon>
    </lineage>
</organism>
<dbReference type="Pfam" id="PF00583">
    <property type="entry name" value="Acetyltransf_1"/>
    <property type="match status" value="1"/>
</dbReference>
<reference evidence="4 5" key="1">
    <citation type="submission" date="2011-04" db="EMBL/GenBank/DDBJ databases">
        <title>Complete sequence of Pseudomonas fulva 12-X.</title>
        <authorList>
            <consortium name="US DOE Joint Genome Institute"/>
            <person name="Lucas S."/>
            <person name="Han J."/>
            <person name="Lapidus A."/>
            <person name="Cheng J.-F."/>
            <person name="Goodwin L."/>
            <person name="Pitluck S."/>
            <person name="Peters L."/>
            <person name="Mikhailova N."/>
            <person name="Pagani I."/>
            <person name="Davenport K."/>
            <person name="Han C."/>
            <person name="Tapia R."/>
            <person name="Land M."/>
            <person name="Hauser L."/>
            <person name="Kyrpides N."/>
            <person name="Ivanova N."/>
            <person name="Pagani I."/>
            <person name="Lcollab F.I."/>
            <person name="Woyke T."/>
        </authorList>
    </citation>
    <scope>NUCLEOTIDE SEQUENCE [LARGE SCALE GENOMIC DNA]</scope>
    <source>
        <strain evidence="5">12-X</strain>
    </source>
</reference>
<dbReference type="Proteomes" id="UP000000686">
    <property type="component" value="Chromosome"/>
</dbReference>
<dbReference type="EMBL" id="CP002727">
    <property type="protein sequence ID" value="AEF22122.1"/>
    <property type="molecule type" value="Genomic_DNA"/>
</dbReference>
<accession>F6AAR9</accession>
<dbReference type="GO" id="GO:0016747">
    <property type="term" value="F:acyltransferase activity, transferring groups other than amino-acyl groups"/>
    <property type="evidence" value="ECO:0007669"/>
    <property type="project" value="InterPro"/>
</dbReference>
<dbReference type="PANTHER" id="PTHR43800">
    <property type="entry name" value="PEPTIDYL-LYSINE N-ACETYLTRANSFERASE YJAB"/>
    <property type="match status" value="1"/>
</dbReference>
<dbReference type="InterPro" id="IPR000182">
    <property type="entry name" value="GNAT_dom"/>
</dbReference>
<dbReference type="Gene3D" id="3.40.630.30">
    <property type="match status" value="1"/>
</dbReference>
<name>F6AAR9_PSEF1</name>
<dbReference type="InterPro" id="IPR016181">
    <property type="entry name" value="Acyl_CoA_acyltransferase"/>
</dbReference>
<dbReference type="SUPFAM" id="SSF55729">
    <property type="entry name" value="Acyl-CoA N-acyltransferases (Nat)"/>
    <property type="match status" value="1"/>
</dbReference>